<comment type="caution">
    <text evidence="2">The sequence shown here is derived from an EMBL/GenBank/DDBJ whole genome shotgun (WGS) entry which is preliminary data.</text>
</comment>
<gene>
    <name evidence="2" type="ORF">CLODIP_2_CD03778</name>
</gene>
<keyword evidence="1" id="KW-0812">Transmembrane</keyword>
<sequence>MRDNQCIYLSCNLSFGNTIWPGKDLFDISSAFWWPAEFVRRNPTSAANWIDHLNFSIRLCIVALFVALEFSSPPDIQEFVTSKTIQAALYLSRIALIAHQVLALLQSRSFGQFISEALPRLQLNSFMSIIPSILHLILLPCKLFIGRNPFTSLQNTPLLFGHMSLSGCITTLALATIVIEVCQQKLRLLNETLEQQSNEKTFDLEFVLARVAKEGVKLNNLIESTNRGLGPLWWQSRCSPFA</sequence>
<proteinExistence type="predicted"/>
<feature type="transmembrane region" description="Helical" evidence="1">
    <location>
        <begin position="126"/>
        <end position="145"/>
    </location>
</feature>
<evidence type="ECO:0000313" key="2">
    <source>
        <dbReference type="EMBL" id="CAB3380866.1"/>
    </source>
</evidence>
<protein>
    <submittedName>
        <fullName evidence="2">Uncharacterized protein</fullName>
    </submittedName>
</protein>
<keyword evidence="1" id="KW-1133">Transmembrane helix</keyword>
<dbReference type="Proteomes" id="UP000494165">
    <property type="component" value="Unassembled WGS sequence"/>
</dbReference>
<keyword evidence="3" id="KW-1185">Reference proteome</keyword>
<evidence type="ECO:0000256" key="1">
    <source>
        <dbReference type="SAM" id="Phobius"/>
    </source>
</evidence>
<dbReference type="AlphaFoldDB" id="A0A8S1DEB1"/>
<accession>A0A8S1DEB1</accession>
<evidence type="ECO:0000313" key="3">
    <source>
        <dbReference type="Proteomes" id="UP000494165"/>
    </source>
</evidence>
<reference evidence="2 3" key="1">
    <citation type="submission" date="2020-04" db="EMBL/GenBank/DDBJ databases">
        <authorList>
            <person name="Alioto T."/>
            <person name="Alioto T."/>
            <person name="Gomez Garrido J."/>
        </authorList>
    </citation>
    <scope>NUCLEOTIDE SEQUENCE [LARGE SCALE GENOMIC DNA]</scope>
</reference>
<keyword evidence="1" id="KW-0472">Membrane</keyword>
<dbReference type="EMBL" id="CADEPI010000218">
    <property type="protein sequence ID" value="CAB3380866.1"/>
    <property type="molecule type" value="Genomic_DNA"/>
</dbReference>
<name>A0A8S1DEB1_9INSE</name>
<feature type="transmembrane region" description="Helical" evidence="1">
    <location>
        <begin position="157"/>
        <end position="179"/>
    </location>
</feature>
<organism evidence="2 3">
    <name type="scientific">Cloeon dipterum</name>
    <dbReference type="NCBI Taxonomy" id="197152"/>
    <lineage>
        <taxon>Eukaryota</taxon>
        <taxon>Metazoa</taxon>
        <taxon>Ecdysozoa</taxon>
        <taxon>Arthropoda</taxon>
        <taxon>Hexapoda</taxon>
        <taxon>Insecta</taxon>
        <taxon>Pterygota</taxon>
        <taxon>Palaeoptera</taxon>
        <taxon>Ephemeroptera</taxon>
        <taxon>Pisciforma</taxon>
        <taxon>Baetidae</taxon>
        <taxon>Cloeon</taxon>
    </lineage>
</organism>